<dbReference type="EMBL" id="CADEAL010003920">
    <property type="protein sequence ID" value="CAB1446595.1"/>
    <property type="molecule type" value="Genomic_DNA"/>
</dbReference>
<dbReference type="Proteomes" id="UP001153269">
    <property type="component" value="Unassembled WGS sequence"/>
</dbReference>
<sequence length="143" mass="16471">MFLVVFFFCCSCDSKSRRDHDTKISSGHRARTTTAPSGVNELEISSVKVPGPVRSQWQIWNQFVFPRPKNWLPVRQTGSRGRRWDHNRLETRVEFLHRPIKRMKTQNFPRSPSIIQDLKLQSSGIDELSLDPAEPPGHPPAPK</sequence>
<accession>A0A9N7VDW4</accession>
<reference evidence="2" key="1">
    <citation type="submission" date="2020-03" db="EMBL/GenBank/DDBJ databases">
        <authorList>
            <person name="Weist P."/>
        </authorList>
    </citation>
    <scope>NUCLEOTIDE SEQUENCE</scope>
</reference>
<organism evidence="2 3">
    <name type="scientific">Pleuronectes platessa</name>
    <name type="common">European plaice</name>
    <dbReference type="NCBI Taxonomy" id="8262"/>
    <lineage>
        <taxon>Eukaryota</taxon>
        <taxon>Metazoa</taxon>
        <taxon>Chordata</taxon>
        <taxon>Craniata</taxon>
        <taxon>Vertebrata</taxon>
        <taxon>Euteleostomi</taxon>
        <taxon>Actinopterygii</taxon>
        <taxon>Neopterygii</taxon>
        <taxon>Teleostei</taxon>
        <taxon>Neoteleostei</taxon>
        <taxon>Acanthomorphata</taxon>
        <taxon>Carangaria</taxon>
        <taxon>Pleuronectiformes</taxon>
        <taxon>Pleuronectoidei</taxon>
        <taxon>Pleuronectidae</taxon>
        <taxon>Pleuronectes</taxon>
    </lineage>
</organism>
<evidence type="ECO:0000256" key="1">
    <source>
        <dbReference type="SAM" id="MobiDB-lite"/>
    </source>
</evidence>
<protein>
    <submittedName>
        <fullName evidence="2">Uncharacterized protein</fullName>
    </submittedName>
</protein>
<dbReference type="AlphaFoldDB" id="A0A9N7VDW4"/>
<evidence type="ECO:0000313" key="2">
    <source>
        <dbReference type="EMBL" id="CAB1446595.1"/>
    </source>
</evidence>
<keyword evidence="3" id="KW-1185">Reference proteome</keyword>
<gene>
    <name evidence="2" type="ORF">PLEPLA_LOCUS34320</name>
</gene>
<name>A0A9N7VDW4_PLEPL</name>
<comment type="caution">
    <text evidence="2">The sequence shown here is derived from an EMBL/GenBank/DDBJ whole genome shotgun (WGS) entry which is preliminary data.</text>
</comment>
<proteinExistence type="predicted"/>
<evidence type="ECO:0000313" key="3">
    <source>
        <dbReference type="Proteomes" id="UP001153269"/>
    </source>
</evidence>
<feature type="region of interest" description="Disordered" evidence="1">
    <location>
        <begin position="15"/>
        <end position="36"/>
    </location>
</feature>